<feature type="transmembrane region" description="Helical" evidence="11">
    <location>
        <begin position="30"/>
        <end position="49"/>
    </location>
</feature>
<evidence type="ECO:0000256" key="1">
    <source>
        <dbReference type="ARBA" id="ARBA00004651"/>
    </source>
</evidence>
<dbReference type="InterPro" id="IPR000276">
    <property type="entry name" value="GPCR_Rhodpsn"/>
</dbReference>
<dbReference type="PROSITE" id="PS50262">
    <property type="entry name" value="G_PROTEIN_RECEP_F1_2"/>
    <property type="match status" value="1"/>
</dbReference>
<evidence type="ECO:0000256" key="2">
    <source>
        <dbReference type="ARBA" id="ARBA00010663"/>
    </source>
</evidence>
<evidence type="ECO:0000256" key="3">
    <source>
        <dbReference type="ARBA" id="ARBA00022475"/>
    </source>
</evidence>
<dbReference type="PANTHER" id="PTHR24249:SF406">
    <property type="entry name" value="G-PROTEIN COUPLED RECEPTORS FAMILY 1 PROFILE DOMAIN-CONTAINING PROTEIN"/>
    <property type="match status" value="1"/>
</dbReference>
<dbReference type="AlphaFoldDB" id="A0A9Q1BYS8"/>
<evidence type="ECO:0000256" key="5">
    <source>
        <dbReference type="ARBA" id="ARBA00022989"/>
    </source>
</evidence>
<dbReference type="SMART" id="SM01381">
    <property type="entry name" value="7TM_GPCR_Srsx"/>
    <property type="match status" value="1"/>
</dbReference>
<evidence type="ECO:0000313" key="13">
    <source>
        <dbReference type="EMBL" id="KAJ8035441.1"/>
    </source>
</evidence>
<dbReference type="GO" id="GO:0004983">
    <property type="term" value="F:neuropeptide Y receptor activity"/>
    <property type="evidence" value="ECO:0007669"/>
    <property type="project" value="InterPro"/>
</dbReference>
<dbReference type="GO" id="GO:0005886">
    <property type="term" value="C:plasma membrane"/>
    <property type="evidence" value="ECO:0007669"/>
    <property type="project" value="UniProtKB-SubCell"/>
</dbReference>
<evidence type="ECO:0000256" key="10">
    <source>
        <dbReference type="RuleBase" id="RU000688"/>
    </source>
</evidence>
<evidence type="ECO:0000256" key="7">
    <source>
        <dbReference type="ARBA" id="ARBA00023136"/>
    </source>
</evidence>
<dbReference type="SUPFAM" id="SSF81321">
    <property type="entry name" value="Family A G protein-coupled receptor-like"/>
    <property type="match status" value="1"/>
</dbReference>
<evidence type="ECO:0000256" key="4">
    <source>
        <dbReference type="ARBA" id="ARBA00022692"/>
    </source>
</evidence>
<dbReference type="InterPro" id="IPR050569">
    <property type="entry name" value="TAAR"/>
</dbReference>
<dbReference type="PROSITE" id="PS00237">
    <property type="entry name" value="G_PROTEIN_RECEP_F1_1"/>
    <property type="match status" value="1"/>
</dbReference>
<protein>
    <submittedName>
        <fullName evidence="13">Octopamine receptor beta-1R</fullName>
    </submittedName>
</protein>
<sequence>MLIIISIIFGNSLVIVTFLRFKKVRKVNNYYIFCLAIADFLTGLIAIPLTISNRLIISDFTCQAGTRTLFFLPAYMLTSVSVLLLVAITVDRYIAISRPLRYPNIMTRRKTIKIVLLMWILGLGFGSLPSLNFGSDRYQWVCELDLYESELITGHSLSGSVGITMVIVFILVAYGRIIFIAYLKKSTISWSRSAASKSTHDQMRTRTTVTCGLIVAAFSICWIPNSFKNLFENYLARDLKSLLTIQTACEQLCYINCCINPMIYGWRNHQFREAYKKIFRNCFGYQRKPKNLRGQTEPKNVNLSAISFKLQ</sequence>
<feature type="transmembrane region" description="Helical" evidence="11">
    <location>
        <begin position="161"/>
        <end position="183"/>
    </location>
</feature>
<organism evidence="13 14">
    <name type="scientific">Holothuria leucospilota</name>
    <name type="common">Black long sea cucumber</name>
    <name type="synonym">Mertensiothuria leucospilota</name>
    <dbReference type="NCBI Taxonomy" id="206669"/>
    <lineage>
        <taxon>Eukaryota</taxon>
        <taxon>Metazoa</taxon>
        <taxon>Echinodermata</taxon>
        <taxon>Eleutherozoa</taxon>
        <taxon>Echinozoa</taxon>
        <taxon>Holothuroidea</taxon>
        <taxon>Aspidochirotacea</taxon>
        <taxon>Aspidochirotida</taxon>
        <taxon>Holothuriidae</taxon>
        <taxon>Holothuria</taxon>
    </lineage>
</organism>
<evidence type="ECO:0000256" key="9">
    <source>
        <dbReference type="ARBA" id="ARBA00023224"/>
    </source>
</evidence>
<keyword evidence="6 10" id="KW-0297">G-protein coupled receptor</keyword>
<keyword evidence="4 10" id="KW-0812">Transmembrane</keyword>
<dbReference type="Proteomes" id="UP001152320">
    <property type="component" value="Chromosome 10"/>
</dbReference>
<reference evidence="13" key="1">
    <citation type="submission" date="2021-10" db="EMBL/GenBank/DDBJ databases">
        <title>Tropical sea cucumber genome reveals ecological adaptation and Cuvierian tubules defense mechanism.</title>
        <authorList>
            <person name="Chen T."/>
        </authorList>
    </citation>
    <scope>NUCLEOTIDE SEQUENCE</scope>
    <source>
        <strain evidence="13">Nanhai2018</strain>
        <tissue evidence="13">Muscle</tissue>
    </source>
</reference>
<keyword evidence="8 10" id="KW-0675">Receptor</keyword>
<feature type="transmembrane region" description="Helical" evidence="11">
    <location>
        <begin position="204"/>
        <end position="225"/>
    </location>
</feature>
<evidence type="ECO:0000313" key="14">
    <source>
        <dbReference type="Proteomes" id="UP001152320"/>
    </source>
</evidence>
<keyword evidence="3" id="KW-1003">Cell membrane</keyword>
<dbReference type="EMBL" id="JAIZAY010000010">
    <property type="protein sequence ID" value="KAJ8035441.1"/>
    <property type="molecule type" value="Genomic_DNA"/>
</dbReference>
<feature type="domain" description="G-protein coupled receptors family 1 profile" evidence="12">
    <location>
        <begin position="10"/>
        <end position="264"/>
    </location>
</feature>
<dbReference type="PANTHER" id="PTHR24249">
    <property type="entry name" value="HISTAMINE RECEPTOR-RELATED G-PROTEIN COUPLED RECEPTOR"/>
    <property type="match status" value="1"/>
</dbReference>
<dbReference type="Gene3D" id="1.20.1070.10">
    <property type="entry name" value="Rhodopsin 7-helix transmembrane proteins"/>
    <property type="match status" value="1"/>
</dbReference>
<proteinExistence type="inferred from homology"/>
<evidence type="ECO:0000259" key="12">
    <source>
        <dbReference type="PROSITE" id="PS50262"/>
    </source>
</evidence>
<dbReference type="OrthoDB" id="10042731at2759"/>
<gene>
    <name evidence="13" type="ORF">HOLleu_22667</name>
</gene>
<keyword evidence="5 11" id="KW-1133">Transmembrane helix</keyword>
<dbReference type="InterPro" id="IPR017452">
    <property type="entry name" value="GPCR_Rhodpsn_7TM"/>
</dbReference>
<comment type="subcellular location">
    <subcellularLocation>
        <location evidence="1">Cell membrane</location>
        <topology evidence="1">Multi-pass membrane protein</topology>
    </subcellularLocation>
</comment>
<feature type="transmembrane region" description="Helical" evidence="11">
    <location>
        <begin position="69"/>
        <end position="90"/>
    </location>
</feature>
<keyword evidence="7 11" id="KW-0472">Membrane</keyword>
<dbReference type="Pfam" id="PF00001">
    <property type="entry name" value="7tm_1"/>
    <property type="match status" value="1"/>
</dbReference>
<keyword evidence="9 10" id="KW-0807">Transducer</keyword>
<comment type="similarity">
    <text evidence="2 10">Belongs to the G-protein coupled receptor 1 family.</text>
</comment>
<accession>A0A9Q1BYS8</accession>
<keyword evidence="14" id="KW-1185">Reference proteome</keyword>
<comment type="caution">
    <text evidence="13">The sequence shown here is derived from an EMBL/GenBank/DDBJ whole genome shotgun (WGS) entry which is preliminary data.</text>
</comment>
<dbReference type="PRINTS" id="PR01012">
    <property type="entry name" value="NRPEPTIDEYR"/>
</dbReference>
<dbReference type="InterPro" id="IPR000611">
    <property type="entry name" value="NPY_rcpt"/>
</dbReference>
<name>A0A9Q1BYS8_HOLLE</name>
<feature type="transmembrane region" description="Helical" evidence="11">
    <location>
        <begin position="111"/>
        <end position="131"/>
    </location>
</feature>
<evidence type="ECO:0000256" key="11">
    <source>
        <dbReference type="SAM" id="Phobius"/>
    </source>
</evidence>
<evidence type="ECO:0000256" key="6">
    <source>
        <dbReference type="ARBA" id="ARBA00023040"/>
    </source>
</evidence>
<dbReference type="PRINTS" id="PR00237">
    <property type="entry name" value="GPCRRHODOPSN"/>
</dbReference>
<dbReference type="CDD" id="cd00637">
    <property type="entry name" value="7tm_classA_rhodopsin-like"/>
    <property type="match status" value="1"/>
</dbReference>
<evidence type="ECO:0000256" key="8">
    <source>
        <dbReference type="ARBA" id="ARBA00023170"/>
    </source>
</evidence>